<evidence type="ECO:0000313" key="1">
    <source>
        <dbReference type="Proteomes" id="UP000887565"/>
    </source>
</evidence>
<dbReference type="Proteomes" id="UP000887565">
    <property type="component" value="Unplaced"/>
</dbReference>
<evidence type="ECO:0000313" key="2">
    <source>
        <dbReference type="WBParaSite" id="nRc.2.0.1.t37424-RA"/>
    </source>
</evidence>
<name>A0A915KHM4_ROMCU</name>
<organism evidence="1 2">
    <name type="scientific">Romanomermis culicivorax</name>
    <name type="common">Nematode worm</name>
    <dbReference type="NCBI Taxonomy" id="13658"/>
    <lineage>
        <taxon>Eukaryota</taxon>
        <taxon>Metazoa</taxon>
        <taxon>Ecdysozoa</taxon>
        <taxon>Nematoda</taxon>
        <taxon>Enoplea</taxon>
        <taxon>Dorylaimia</taxon>
        <taxon>Mermithida</taxon>
        <taxon>Mermithoidea</taxon>
        <taxon>Mermithidae</taxon>
        <taxon>Romanomermis</taxon>
    </lineage>
</organism>
<reference evidence="2" key="1">
    <citation type="submission" date="2022-11" db="UniProtKB">
        <authorList>
            <consortium name="WormBaseParasite"/>
        </authorList>
    </citation>
    <scope>IDENTIFICATION</scope>
</reference>
<dbReference type="WBParaSite" id="nRc.2.0.1.t37424-RA">
    <property type="protein sequence ID" value="nRc.2.0.1.t37424-RA"/>
    <property type="gene ID" value="nRc.2.0.1.g37424"/>
</dbReference>
<dbReference type="AlphaFoldDB" id="A0A915KHM4"/>
<keyword evidence="1" id="KW-1185">Reference proteome</keyword>
<protein>
    <submittedName>
        <fullName evidence="2">Uncharacterized protein</fullName>
    </submittedName>
</protein>
<accession>A0A915KHM4</accession>
<proteinExistence type="predicted"/>
<sequence>MKKLTVTTARSHVVHEDQLEVTPLQTSKFWIAIDPKITTKAKESEDEDLNILQLQKSRVDRSLKPPLSSVMNETLEFEYLPPPFTTHVILSSGSVSKFSSAFKFRFAQPFPIIVVLKVVVLS</sequence>